<feature type="compositionally biased region" description="Polar residues" evidence="1">
    <location>
        <begin position="459"/>
        <end position="468"/>
    </location>
</feature>
<comment type="caution">
    <text evidence="3">The sequence shown here is derived from an EMBL/GenBank/DDBJ whole genome shotgun (WGS) entry which is preliminary data.</text>
</comment>
<feature type="compositionally biased region" description="Polar residues" evidence="1">
    <location>
        <begin position="683"/>
        <end position="696"/>
    </location>
</feature>
<feature type="compositionally biased region" description="Polar residues" evidence="1">
    <location>
        <begin position="369"/>
        <end position="383"/>
    </location>
</feature>
<gene>
    <name evidence="3" type="ORF">N7476_001919</name>
</gene>
<reference evidence="3" key="2">
    <citation type="journal article" date="2023" name="IMA Fungus">
        <title>Comparative genomic study of the Penicillium genus elucidates a diverse pangenome and 15 lateral gene transfer events.</title>
        <authorList>
            <person name="Petersen C."/>
            <person name="Sorensen T."/>
            <person name="Nielsen M.R."/>
            <person name="Sondergaard T.E."/>
            <person name="Sorensen J.L."/>
            <person name="Fitzpatrick D.A."/>
            <person name="Frisvad J.C."/>
            <person name="Nielsen K.L."/>
        </authorList>
    </citation>
    <scope>NUCLEOTIDE SEQUENCE</scope>
    <source>
        <strain evidence="3">IBT 21472</strain>
    </source>
</reference>
<keyword evidence="2" id="KW-0472">Membrane</keyword>
<keyword evidence="2" id="KW-1133">Transmembrane helix</keyword>
<evidence type="ECO:0000256" key="2">
    <source>
        <dbReference type="SAM" id="Phobius"/>
    </source>
</evidence>
<protein>
    <submittedName>
        <fullName evidence="3">Uncharacterized protein</fullName>
    </submittedName>
</protein>
<feature type="compositionally biased region" description="Polar residues" evidence="1">
    <location>
        <begin position="639"/>
        <end position="649"/>
    </location>
</feature>
<accession>A0A9W9Q2Y5</accession>
<reference evidence="3" key="1">
    <citation type="submission" date="2022-12" db="EMBL/GenBank/DDBJ databases">
        <authorList>
            <person name="Petersen C."/>
        </authorList>
    </citation>
    <scope>NUCLEOTIDE SEQUENCE</scope>
    <source>
        <strain evidence="3">IBT 21472</strain>
    </source>
</reference>
<keyword evidence="4" id="KW-1185">Reference proteome</keyword>
<feature type="region of interest" description="Disordered" evidence="1">
    <location>
        <begin position="556"/>
        <end position="856"/>
    </location>
</feature>
<feature type="region of interest" description="Disordered" evidence="1">
    <location>
        <begin position="212"/>
        <end position="254"/>
    </location>
</feature>
<organism evidence="3 4">
    <name type="scientific">Penicillium atrosanguineum</name>
    <dbReference type="NCBI Taxonomy" id="1132637"/>
    <lineage>
        <taxon>Eukaryota</taxon>
        <taxon>Fungi</taxon>
        <taxon>Dikarya</taxon>
        <taxon>Ascomycota</taxon>
        <taxon>Pezizomycotina</taxon>
        <taxon>Eurotiomycetes</taxon>
        <taxon>Eurotiomycetidae</taxon>
        <taxon>Eurotiales</taxon>
        <taxon>Aspergillaceae</taxon>
        <taxon>Penicillium</taxon>
    </lineage>
</organism>
<name>A0A9W9Q2Y5_9EURO</name>
<dbReference type="AlphaFoldDB" id="A0A9W9Q2Y5"/>
<evidence type="ECO:0000256" key="1">
    <source>
        <dbReference type="SAM" id="MobiDB-lite"/>
    </source>
</evidence>
<feature type="compositionally biased region" description="Basic residues" evidence="1">
    <location>
        <begin position="504"/>
        <end position="514"/>
    </location>
</feature>
<feature type="compositionally biased region" description="Polar residues" evidence="1">
    <location>
        <begin position="236"/>
        <end position="247"/>
    </location>
</feature>
<dbReference type="EMBL" id="JAPZBO010000002">
    <property type="protein sequence ID" value="KAJ5323319.1"/>
    <property type="molecule type" value="Genomic_DNA"/>
</dbReference>
<feature type="region of interest" description="Disordered" evidence="1">
    <location>
        <begin position="340"/>
        <end position="415"/>
    </location>
</feature>
<feature type="compositionally biased region" description="Basic and acidic residues" evidence="1">
    <location>
        <begin position="726"/>
        <end position="750"/>
    </location>
</feature>
<feature type="compositionally biased region" description="Polar residues" evidence="1">
    <location>
        <begin position="392"/>
        <end position="410"/>
    </location>
</feature>
<feature type="region of interest" description="Disordered" evidence="1">
    <location>
        <begin position="289"/>
        <end position="308"/>
    </location>
</feature>
<feature type="compositionally biased region" description="Low complexity" evidence="1">
    <location>
        <begin position="751"/>
        <end position="767"/>
    </location>
</feature>
<proteinExistence type="predicted"/>
<dbReference type="Proteomes" id="UP001147746">
    <property type="component" value="Unassembled WGS sequence"/>
</dbReference>
<feature type="compositionally biased region" description="Basic and acidic residues" evidence="1">
    <location>
        <begin position="212"/>
        <end position="235"/>
    </location>
</feature>
<evidence type="ECO:0000313" key="3">
    <source>
        <dbReference type="EMBL" id="KAJ5323319.1"/>
    </source>
</evidence>
<feature type="compositionally biased region" description="Polar residues" evidence="1">
    <location>
        <begin position="440"/>
        <end position="451"/>
    </location>
</feature>
<feature type="transmembrane region" description="Helical" evidence="2">
    <location>
        <begin position="6"/>
        <end position="30"/>
    </location>
</feature>
<keyword evidence="2" id="KW-0812">Transmembrane</keyword>
<feature type="region of interest" description="Disordered" evidence="1">
    <location>
        <begin position="440"/>
        <end position="542"/>
    </location>
</feature>
<evidence type="ECO:0000313" key="4">
    <source>
        <dbReference type="Proteomes" id="UP001147746"/>
    </source>
</evidence>
<feature type="compositionally biased region" description="Basic and acidic residues" evidence="1">
    <location>
        <begin position="780"/>
        <end position="791"/>
    </location>
</feature>
<sequence>MLELSTVVAIAASGAAIFVVLSVVGIVVWVRVRKERHALRIYGLRKGQYAHSIHTFTGNTLTELSHEEGNVLGTHGQLPYGKPGEWGQLTSRESLVRKNTSDFPLIQKARSLRHSISRSRSRRLSRFSKHSRLSSMATVDETVIHQPISPPRISRDEIPLSAVEGALELPTERTPRQTPEINQDDVGFHLGMRPVSPGWPFPSQKERCGLGPLLEDRNSRDMYDPPRRIFEESPQRTRGNSICSQSAGLAPDDPIPPPPPPAAFPVDRMSYARNDSVMRLSSMSLDTTNSSILDDGRNGLDRNSPIAPSGGTFVPFSANDVGKKDGRRSFISASTNIAMPPLQSFPARSSSTAEARRKSSLDWMAPRRSMTTTSRNPSNSSHRLSGPPCRSDSLSSKAPSRNTSFRSGTPGSLKGFQMINPVNWRSSGSQSAYVPHFSQFQQPPSYENEPQNDPFYGGSPQSTGTLFSIGSPGRTATSSMPPSPMQRSSLSQRGPMVSALKTAKSQRKGHRRQNCVRISIHPPMTFAGPTFSPTVEEEPEDIDQMEEVDLRESNMSGKSLPVLPANASSPLPLSKRSSRRNKAQPSTLGPLAEEPQSQINKSPSKRKNAPNDTSVQGPLASKNRELPGLVTSLPPVTDGTLTHTPSPSRITPIWELPEAPSPFCDNTPGTGSPRRSGVKGPRSQPQTPKSTRSNPARSPPKASVDPFVGPGLAGGLPLITGTQGSDWRKSTDSLHHTTPDAGDRSLRRSSDLPSPLVGGLGPLPASPMYGIRTNKGNSTVRDRVTIWEDANRGGSPPKPSAANLAGRYAFSDNTSPTHAKSNTPRSLCKNSSPTRLNGQQIAPTPASARRGMTTPIGKSVGLGVVAATPVSLYDGEGFFRE</sequence>
<feature type="compositionally biased region" description="Polar residues" evidence="1">
    <location>
        <begin position="811"/>
        <end position="842"/>
    </location>
</feature>